<reference evidence="2 3" key="2">
    <citation type="submission" date="2009-02" db="EMBL/GenBank/DDBJ databases">
        <title>Draft genome sequence of Clostridium methylpentosum (DSM 5476).</title>
        <authorList>
            <person name="Sudarsanam P."/>
            <person name="Ley R."/>
            <person name="Guruge J."/>
            <person name="Turnbaugh P.J."/>
            <person name="Mahowald M."/>
            <person name="Liep D."/>
            <person name="Gordon J."/>
        </authorList>
    </citation>
    <scope>NUCLEOTIDE SEQUENCE [LARGE SCALE GENOMIC DNA]</scope>
    <source>
        <strain evidence="2 3">DSM 5476</strain>
    </source>
</reference>
<name>C0EDI5_9FIRM</name>
<dbReference type="Gene3D" id="1.20.1270.90">
    <property type="entry name" value="AF1782-like"/>
    <property type="match status" value="3"/>
</dbReference>
<protein>
    <submittedName>
        <fullName evidence="2">LPXTG-motif cell wall anchor domain protein</fullName>
    </submittedName>
</protein>
<dbReference type="PANTHER" id="PTHR36848">
    <property type="entry name" value="DNA-BINDING PROTEIN (PUTATIVE SECRETED PROTEIN)-RELATED"/>
    <property type="match status" value="1"/>
</dbReference>
<dbReference type="PANTHER" id="PTHR36848:SF2">
    <property type="entry name" value="SECRETED PROTEIN"/>
    <property type="match status" value="1"/>
</dbReference>
<proteinExistence type="predicted"/>
<dbReference type="Pfam" id="PF17132">
    <property type="entry name" value="Glyco_hydro_106"/>
    <property type="match status" value="1"/>
</dbReference>
<gene>
    <name evidence="2" type="ORF">CLOSTMETH_01912</name>
</gene>
<dbReference type="SUPFAM" id="SSF49785">
    <property type="entry name" value="Galactose-binding domain-like"/>
    <property type="match status" value="1"/>
</dbReference>
<evidence type="ECO:0000313" key="3">
    <source>
        <dbReference type="Proteomes" id="UP000003340"/>
    </source>
</evidence>
<evidence type="ECO:0000313" key="2">
    <source>
        <dbReference type="EMBL" id="EEG30471.1"/>
    </source>
</evidence>
<dbReference type="STRING" id="537013.CLOSTMETH_01912"/>
<dbReference type="Pfam" id="PF07554">
    <property type="entry name" value="FIVAR"/>
    <property type="match status" value="3"/>
</dbReference>
<evidence type="ECO:0000256" key="1">
    <source>
        <dbReference type="SAM" id="SignalP"/>
    </source>
</evidence>
<dbReference type="InterPro" id="IPR053161">
    <property type="entry name" value="Ulvan_degrading_GH"/>
</dbReference>
<keyword evidence="3" id="KW-1185">Reference proteome</keyword>
<feature type="chain" id="PRO_5002897819" evidence="1">
    <location>
        <begin position="32"/>
        <end position="1353"/>
    </location>
</feature>
<keyword evidence="1" id="KW-0732">Signal</keyword>
<dbReference type="HOGENOM" id="CLU_003772_0_1_9"/>
<dbReference type="Proteomes" id="UP000003340">
    <property type="component" value="Unassembled WGS sequence"/>
</dbReference>
<accession>C0EDI5</accession>
<dbReference type="InterPro" id="IPR008979">
    <property type="entry name" value="Galactose-bd-like_sf"/>
</dbReference>
<organism evidence="2 3">
    <name type="scientific">[Clostridium] methylpentosum DSM 5476</name>
    <dbReference type="NCBI Taxonomy" id="537013"/>
    <lineage>
        <taxon>Bacteria</taxon>
        <taxon>Bacillati</taxon>
        <taxon>Bacillota</taxon>
        <taxon>Clostridia</taxon>
        <taxon>Eubacteriales</taxon>
        <taxon>Oscillospiraceae</taxon>
        <taxon>Oscillospiraceae incertae sedis</taxon>
    </lineage>
</organism>
<dbReference type="EMBL" id="ACEC01000062">
    <property type="protein sequence ID" value="EEG30471.1"/>
    <property type="molecule type" value="Genomic_DNA"/>
</dbReference>
<dbReference type="eggNOG" id="COG3250">
    <property type="taxonomic scope" value="Bacteria"/>
</dbReference>
<dbReference type="NCBIfam" id="TIGR01167">
    <property type="entry name" value="LPXTG_anchor"/>
    <property type="match status" value="1"/>
</dbReference>
<dbReference type="Gene3D" id="2.60.120.260">
    <property type="entry name" value="Galactose-binding domain-like"/>
    <property type="match status" value="1"/>
</dbReference>
<comment type="caution">
    <text evidence="2">The sequence shown here is derived from an EMBL/GenBank/DDBJ whole genome shotgun (WGS) entry which is preliminary data.</text>
</comment>
<feature type="signal peptide" evidence="1">
    <location>
        <begin position="1"/>
        <end position="31"/>
    </location>
</feature>
<sequence length="1353" mass="145351">MKQKLAKRVLAALLSGMIAATAFASALPVHAAYTPDTRSDNIISLFQNPDSDSKPMLRYWIPDAGASYDELKNEMTDMAQSGFGGVEISFVPHFTQFDNSEYGFGSENWISLMKNVLKIAKSIDGGFKVDFTVTAHWPASLNTIDPNDAEASKELVNAYQKITDPSAIADIPMPAITTKDKANNPFIFVNEFVAATVAQVKEVDADGNYILDESTMQTIDTYRSAKTTAAGIPQISEDDPSAEYVKGLYGGTLPDASAFFEDSAGNPVSLPNRTPLADTQYYYRADLSQLGLTDYTPSEGEGLQAGDWVLYGFYQRGTGQSLGGSFMTFQEPMPAITYALDLFSKAGSQKLIDYWETVLLEDSELRTLLKESGADIFEDSLETNFDKGSVFWYSDMLQEFKAENGYDLTAYLPAVAAGPYTQSGMGPGAPSTKVAGFTVEGENYSSDYDQMIDLAYMDNHIEVLKNYFNKNFNCGYRAQAYHTNGITLDTSAASARLDVAETESLAWSTDYDRFRAVAGGVHLAGKKYVSEEALANMSDTYKLTWESAVSTINTNFAAGVNRMIIHGSSYASTNAFAEEYDQWNQWPGWHAFNSMFADPWGSRMAYWDRVDTMTGYIARNQAVLQNGTPQMDLLVYDLNTFEQTPVGNGDNDKSTFYTLLDNGYTYDITTTEALLLDSSVVSDGVLCADGASYKAVVVNNMEAIPLEGAQRLLSYAQAGLPILFVGQQPGKAMSETVTDEQIQAIVAEILATGSATVVADQDAALAQLRTDGITPNAEYTQYNLRTVNRVDSDGTSYYFVFNNSSEDVAVPVSFTGSGIPYSLNAWTGEIAPVAQYTTDGKTVSTVINLGAGETTIIAITKDTTNFPAAPELHITSTDAKAMYQNGKPTIRSDESGSYTSVLSDGTTVTNELTVAEPVAIESAALSIESWGPDAEANKINPTISKKTMIEVGETSLDTWSNLAVSQDKLDAAGVSAMKEVSGIGTYTMKVTLGQMDGAVLSLTHGKDMITDITVNGHALGNLDQTVPRYDVGAYLQEGENIITVSIATTMNNRAVVENSNLGGGGFPGGGSQDKSQAYGLTSAVLLPYAQQTLVQEEQADKTILKSVIDYANQAKSTEEYANVIDSVKVSFDGALAHAEQVYADSAVTQSDVDSAWMELLNEVHKLGFQKGDKSQLSFLITRAEGIDLTLYVQAGQAEFTAALAEAKEILGDGEAMQGDVDTAVDNLLAAMLDLRFKADKSILETTLAATAVADLSGYTPETVAAYNTARAEADALLADETVSEDDQAAVNAAADKLEMAYRGLTKAVPVAGDTSVQTSASTPKTGETLPISLAVGLLLAGAAVVGTTRKKQK</sequence>
<dbReference type="eggNOG" id="COG1538">
    <property type="taxonomic scope" value="Bacteria"/>
</dbReference>
<reference evidence="2 3" key="1">
    <citation type="submission" date="2009-01" db="EMBL/GenBank/DDBJ databases">
        <authorList>
            <person name="Fulton L."/>
            <person name="Clifton S."/>
            <person name="Fulton B."/>
            <person name="Xu J."/>
            <person name="Minx P."/>
            <person name="Pepin K.H."/>
            <person name="Johnson M."/>
            <person name="Bhonagiri V."/>
            <person name="Nash W.E."/>
            <person name="Mardis E.R."/>
            <person name="Wilson R.K."/>
        </authorList>
    </citation>
    <scope>NUCLEOTIDE SEQUENCE [LARGE SCALE GENOMIC DNA]</scope>
    <source>
        <strain evidence="2 3">DSM 5476</strain>
    </source>
</reference>